<protein>
    <recommendedName>
        <fullName evidence="5">Response regulatory domain-containing protein</fullName>
    </recommendedName>
</protein>
<dbReference type="PANTHER" id="PTHR45339:SF1">
    <property type="entry name" value="HYBRID SIGNAL TRANSDUCTION HISTIDINE KINASE J"/>
    <property type="match status" value="1"/>
</dbReference>
<dbReference type="SUPFAM" id="SSF52172">
    <property type="entry name" value="CheY-like"/>
    <property type="match status" value="1"/>
</dbReference>
<dbReference type="HOGENOM" id="CLU_1310372_0_0_1"/>
<dbReference type="eggNOG" id="KOG0519">
    <property type="taxonomic scope" value="Eukaryota"/>
</dbReference>
<dbReference type="GeneID" id="18928933"/>
<feature type="modified residue" description="4-aspartylphosphate" evidence="3">
    <location>
        <position position="135"/>
    </location>
</feature>
<organism evidence="7">
    <name type="scientific">Melampsora larici-populina (strain 98AG31 / pathotype 3-4-7)</name>
    <name type="common">Poplar leaf rust fungus</name>
    <dbReference type="NCBI Taxonomy" id="747676"/>
    <lineage>
        <taxon>Eukaryota</taxon>
        <taxon>Fungi</taxon>
        <taxon>Dikarya</taxon>
        <taxon>Basidiomycota</taxon>
        <taxon>Pucciniomycotina</taxon>
        <taxon>Pucciniomycetes</taxon>
        <taxon>Pucciniales</taxon>
        <taxon>Melampsoraceae</taxon>
        <taxon>Melampsora</taxon>
    </lineage>
</organism>
<sequence>MQNGLEKDAEIRSAASLMSVGSMPLTKKRLPSPDAGRMGSGTEDNNRESLRPPSLRRQTSVQIVQSSTSTDPIKLATHVLVVEDNLINVKVIKRQLSLKGYSVSVAMDGRQGLDILYEDDQHPSELGRIGIVLMDIQMPVMNGLDAITELRASEKTGKVKQRYPVIAVTGNARKEQTEQFLASGFDDICVKPYKIEDVQNRMEALLLKGS</sequence>
<keyword evidence="2" id="KW-0902">Two-component regulatory system</keyword>
<dbReference type="PROSITE" id="PS50110">
    <property type="entry name" value="RESPONSE_REGULATORY"/>
    <property type="match status" value="1"/>
</dbReference>
<feature type="domain" description="Response regulatory" evidence="5">
    <location>
        <begin position="78"/>
        <end position="206"/>
    </location>
</feature>
<dbReference type="OrthoDB" id="60033at2759"/>
<dbReference type="PANTHER" id="PTHR45339">
    <property type="entry name" value="HYBRID SIGNAL TRANSDUCTION HISTIDINE KINASE J"/>
    <property type="match status" value="1"/>
</dbReference>
<dbReference type="Proteomes" id="UP000001072">
    <property type="component" value="Unassembled WGS sequence"/>
</dbReference>
<keyword evidence="1 3" id="KW-0597">Phosphoprotein</keyword>
<dbReference type="SMART" id="SM00448">
    <property type="entry name" value="REC"/>
    <property type="match status" value="1"/>
</dbReference>
<dbReference type="InterPro" id="IPR011006">
    <property type="entry name" value="CheY-like_superfamily"/>
</dbReference>
<dbReference type="EMBL" id="GL883091">
    <property type="protein sequence ID" value="EGG12180.1"/>
    <property type="molecule type" value="Genomic_DNA"/>
</dbReference>
<dbReference type="InterPro" id="IPR001789">
    <property type="entry name" value="Sig_transdc_resp-reg_receiver"/>
</dbReference>
<evidence type="ECO:0000313" key="7">
    <source>
        <dbReference type="Proteomes" id="UP000001072"/>
    </source>
</evidence>
<dbReference type="Gene3D" id="3.40.50.2300">
    <property type="match status" value="1"/>
</dbReference>
<name>F4R5X0_MELLP</name>
<feature type="compositionally biased region" description="Low complexity" evidence="4">
    <location>
        <begin position="58"/>
        <end position="68"/>
    </location>
</feature>
<evidence type="ECO:0000256" key="1">
    <source>
        <dbReference type="ARBA" id="ARBA00022553"/>
    </source>
</evidence>
<dbReference type="Pfam" id="PF00072">
    <property type="entry name" value="Response_reg"/>
    <property type="match status" value="1"/>
</dbReference>
<dbReference type="RefSeq" id="XP_007404555.1">
    <property type="nucleotide sequence ID" value="XM_007404493.1"/>
</dbReference>
<dbReference type="STRING" id="747676.F4R5X0"/>
<evidence type="ECO:0000256" key="3">
    <source>
        <dbReference type="PROSITE-ProRule" id="PRU00169"/>
    </source>
</evidence>
<dbReference type="KEGG" id="mlr:MELLADRAFT_54764"/>
<gene>
    <name evidence="6" type="ORF">MELLADRAFT_54764</name>
</gene>
<dbReference type="GO" id="GO:0000160">
    <property type="term" value="P:phosphorelay signal transduction system"/>
    <property type="evidence" value="ECO:0007669"/>
    <property type="project" value="UniProtKB-KW"/>
</dbReference>
<dbReference type="VEuPathDB" id="FungiDB:MELLADRAFT_54764"/>
<keyword evidence="7" id="KW-1185">Reference proteome</keyword>
<evidence type="ECO:0000256" key="4">
    <source>
        <dbReference type="SAM" id="MobiDB-lite"/>
    </source>
</evidence>
<accession>F4R5X0</accession>
<evidence type="ECO:0000313" key="6">
    <source>
        <dbReference type="EMBL" id="EGG12180.1"/>
    </source>
</evidence>
<dbReference type="AlphaFoldDB" id="F4R5X0"/>
<proteinExistence type="predicted"/>
<dbReference type="FunFam" id="3.40.50.2300:FF:000307">
    <property type="entry name" value="Receptor-like histidine kinase BpdS"/>
    <property type="match status" value="1"/>
</dbReference>
<feature type="region of interest" description="Disordered" evidence="4">
    <location>
        <begin position="16"/>
        <end position="68"/>
    </location>
</feature>
<dbReference type="InParanoid" id="F4R5X0"/>
<reference evidence="7" key="1">
    <citation type="journal article" date="2011" name="Proc. Natl. Acad. Sci. U.S.A.">
        <title>Obligate biotrophy features unraveled by the genomic analysis of rust fungi.</title>
        <authorList>
            <person name="Duplessis S."/>
            <person name="Cuomo C.A."/>
            <person name="Lin Y.-C."/>
            <person name="Aerts A."/>
            <person name="Tisserant E."/>
            <person name="Veneault-Fourrey C."/>
            <person name="Joly D.L."/>
            <person name="Hacquard S."/>
            <person name="Amselem J."/>
            <person name="Cantarel B.L."/>
            <person name="Chiu R."/>
            <person name="Coutinho P.M."/>
            <person name="Feau N."/>
            <person name="Field M."/>
            <person name="Frey P."/>
            <person name="Gelhaye E."/>
            <person name="Goldberg J."/>
            <person name="Grabherr M.G."/>
            <person name="Kodira C.D."/>
            <person name="Kohler A."/>
            <person name="Kuees U."/>
            <person name="Lindquist E.A."/>
            <person name="Lucas S.M."/>
            <person name="Mago R."/>
            <person name="Mauceli E."/>
            <person name="Morin E."/>
            <person name="Murat C."/>
            <person name="Pangilinan J.L."/>
            <person name="Park R."/>
            <person name="Pearson M."/>
            <person name="Quesneville H."/>
            <person name="Rouhier N."/>
            <person name="Sakthikumar S."/>
            <person name="Salamov A.A."/>
            <person name="Schmutz J."/>
            <person name="Selles B."/>
            <person name="Shapiro H."/>
            <person name="Tanguay P."/>
            <person name="Tuskan G.A."/>
            <person name="Henrissat B."/>
            <person name="Van de Peer Y."/>
            <person name="Rouze P."/>
            <person name="Ellis J.G."/>
            <person name="Dodds P.N."/>
            <person name="Schein J.E."/>
            <person name="Zhong S."/>
            <person name="Hamelin R.C."/>
            <person name="Grigoriev I.V."/>
            <person name="Szabo L.J."/>
            <person name="Martin F."/>
        </authorList>
    </citation>
    <scope>NUCLEOTIDE SEQUENCE [LARGE SCALE GENOMIC DNA]</scope>
    <source>
        <strain evidence="7">98AG31 / pathotype 3-4-7</strain>
    </source>
</reference>
<evidence type="ECO:0000259" key="5">
    <source>
        <dbReference type="PROSITE" id="PS50110"/>
    </source>
</evidence>
<evidence type="ECO:0000256" key="2">
    <source>
        <dbReference type="ARBA" id="ARBA00023012"/>
    </source>
</evidence>
<dbReference type="CDD" id="cd17546">
    <property type="entry name" value="REC_hyHK_CKI1_RcsC-like"/>
    <property type="match status" value="1"/>
</dbReference>